<dbReference type="Pfam" id="PF00106">
    <property type="entry name" value="adh_short"/>
    <property type="match status" value="1"/>
</dbReference>
<sequence>MTNSPEAAAKVVSDIEFAGGQAHAVYASAADGDSRRAATESIAENLGEVDLLVSNAGTTASE</sequence>
<comment type="caution">
    <text evidence="1">The sequence shown here is derived from an EMBL/GenBank/DDBJ whole genome shotgun (WGS) entry which is preliminary data.</text>
</comment>
<proteinExistence type="predicted"/>
<dbReference type="InterPro" id="IPR002347">
    <property type="entry name" value="SDR_fam"/>
</dbReference>
<dbReference type="EMBL" id="JAPJDO010000007">
    <property type="protein sequence ID" value="MCX2937102.1"/>
    <property type="molecule type" value="Genomic_DNA"/>
</dbReference>
<gene>
    <name evidence="1" type="ORF">ORI27_10340</name>
</gene>
<evidence type="ECO:0000313" key="1">
    <source>
        <dbReference type="EMBL" id="MCX2937102.1"/>
    </source>
</evidence>
<organism evidence="1 2">
    <name type="scientific">Mycobacterium pinniadriaticum</name>
    <dbReference type="NCBI Taxonomy" id="2994102"/>
    <lineage>
        <taxon>Bacteria</taxon>
        <taxon>Bacillati</taxon>
        <taxon>Actinomycetota</taxon>
        <taxon>Actinomycetes</taxon>
        <taxon>Mycobacteriales</taxon>
        <taxon>Mycobacteriaceae</taxon>
        <taxon>Mycobacterium</taxon>
    </lineage>
</organism>
<name>A0ABT3SDZ6_9MYCO</name>
<dbReference type="Proteomes" id="UP001300745">
    <property type="component" value="Unassembled WGS sequence"/>
</dbReference>
<accession>A0ABT3SDZ6</accession>
<evidence type="ECO:0000313" key="2">
    <source>
        <dbReference type="Proteomes" id="UP001300745"/>
    </source>
</evidence>
<keyword evidence="2" id="KW-1185">Reference proteome</keyword>
<reference evidence="1 2" key="1">
    <citation type="submission" date="2022-11" db="EMBL/GenBank/DDBJ databases">
        <title>Mycobacterium sp. nov.</title>
        <authorList>
            <person name="Papic B."/>
            <person name="Spicic S."/>
            <person name="Duvnjak S."/>
        </authorList>
    </citation>
    <scope>NUCLEOTIDE SEQUENCE [LARGE SCALE GENOMIC DNA]</scope>
    <source>
        <strain evidence="1 2">CVI_P4</strain>
    </source>
</reference>
<dbReference type="SUPFAM" id="SSF51735">
    <property type="entry name" value="NAD(P)-binding Rossmann-fold domains"/>
    <property type="match status" value="1"/>
</dbReference>
<dbReference type="InterPro" id="IPR036291">
    <property type="entry name" value="NAD(P)-bd_dom_sf"/>
</dbReference>
<protein>
    <submittedName>
        <fullName evidence="1">SDR family NAD(P)-dependent oxidoreductase</fullName>
    </submittedName>
</protein>
<dbReference type="Gene3D" id="3.40.50.720">
    <property type="entry name" value="NAD(P)-binding Rossmann-like Domain"/>
    <property type="match status" value="1"/>
</dbReference>
<dbReference type="RefSeq" id="WP_265996692.1">
    <property type="nucleotide sequence ID" value="NZ_JAPJDN010000007.1"/>
</dbReference>